<dbReference type="InterPro" id="IPR003691">
    <property type="entry name" value="FluC"/>
</dbReference>
<evidence type="ECO:0000256" key="9">
    <source>
        <dbReference type="ARBA" id="ARBA00049940"/>
    </source>
</evidence>
<dbReference type="OrthoDB" id="5148600at2"/>
<feature type="binding site" evidence="10">
    <location>
        <position position="90"/>
    </location>
    <ligand>
        <name>Na(+)</name>
        <dbReference type="ChEBI" id="CHEBI:29101"/>
        <note>structural</note>
    </ligand>
</feature>
<keyword evidence="10" id="KW-0813">Transport</keyword>
<dbReference type="RefSeq" id="WP_109773160.1">
    <property type="nucleotide sequence ID" value="NZ_QGDQ01000003.1"/>
</dbReference>
<dbReference type="AlphaFoldDB" id="A0A316AEN3"/>
<keyword evidence="10" id="KW-0915">Sodium</keyword>
<keyword evidence="10" id="KW-0479">Metal-binding</keyword>
<dbReference type="Pfam" id="PF02537">
    <property type="entry name" value="CRCB"/>
    <property type="match status" value="1"/>
</dbReference>
<proteinExistence type="inferred from homology"/>
<accession>A0A316AEN3</accession>
<evidence type="ECO:0000256" key="5">
    <source>
        <dbReference type="ARBA" id="ARBA00023136"/>
    </source>
</evidence>
<evidence type="ECO:0000256" key="3">
    <source>
        <dbReference type="ARBA" id="ARBA00022692"/>
    </source>
</evidence>
<evidence type="ECO:0000313" key="11">
    <source>
        <dbReference type="EMBL" id="PWJ55440.1"/>
    </source>
</evidence>
<dbReference type="EMBL" id="QGDQ01000003">
    <property type="protein sequence ID" value="PWJ55440.1"/>
    <property type="molecule type" value="Genomic_DNA"/>
</dbReference>
<evidence type="ECO:0000256" key="6">
    <source>
        <dbReference type="ARBA" id="ARBA00023303"/>
    </source>
</evidence>
<organism evidence="11 12">
    <name type="scientific">Quadrisphaera granulorum</name>
    <dbReference type="NCBI Taxonomy" id="317664"/>
    <lineage>
        <taxon>Bacteria</taxon>
        <taxon>Bacillati</taxon>
        <taxon>Actinomycetota</taxon>
        <taxon>Actinomycetes</taxon>
        <taxon>Kineosporiales</taxon>
        <taxon>Kineosporiaceae</taxon>
        <taxon>Quadrisphaera</taxon>
    </lineage>
</organism>
<evidence type="ECO:0000313" key="12">
    <source>
        <dbReference type="Proteomes" id="UP000245469"/>
    </source>
</evidence>
<comment type="similarity">
    <text evidence="7 10">Belongs to the fluoride channel Fluc/FEX (TC 1.A.43) family.</text>
</comment>
<comment type="subcellular location">
    <subcellularLocation>
        <location evidence="1 10">Cell membrane</location>
        <topology evidence="1 10">Multi-pass membrane protein</topology>
    </subcellularLocation>
</comment>
<dbReference type="PANTHER" id="PTHR28259:SF1">
    <property type="entry name" value="FLUORIDE EXPORT PROTEIN 1-RELATED"/>
    <property type="match status" value="1"/>
</dbReference>
<gene>
    <name evidence="10" type="primary">fluC</name>
    <name evidence="10" type="synonym">crcB</name>
    <name evidence="11" type="ORF">BXY45_103111</name>
</gene>
<feature type="transmembrane region" description="Helical" evidence="10">
    <location>
        <begin position="79"/>
        <end position="99"/>
    </location>
</feature>
<keyword evidence="2 10" id="KW-1003">Cell membrane</keyword>
<dbReference type="GO" id="GO:0140114">
    <property type="term" value="P:cellular detoxification of fluoride"/>
    <property type="evidence" value="ECO:0007669"/>
    <property type="project" value="UniProtKB-UniRule"/>
</dbReference>
<evidence type="ECO:0000256" key="1">
    <source>
        <dbReference type="ARBA" id="ARBA00004651"/>
    </source>
</evidence>
<evidence type="ECO:0000256" key="10">
    <source>
        <dbReference type="HAMAP-Rule" id="MF_00454"/>
    </source>
</evidence>
<keyword evidence="6 10" id="KW-0407">Ion channel</keyword>
<comment type="caution">
    <text evidence="11">The sequence shown here is derived from an EMBL/GenBank/DDBJ whole genome shotgun (WGS) entry which is preliminary data.</text>
</comment>
<dbReference type="GO" id="GO:0046872">
    <property type="term" value="F:metal ion binding"/>
    <property type="evidence" value="ECO:0007669"/>
    <property type="project" value="UniProtKB-KW"/>
</dbReference>
<name>A0A316AEN3_9ACTN</name>
<feature type="transmembrane region" description="Helical" evidence="10">
    <location>
        <begin position="119"/>
        <end position="139"/>
    </location>
</feature>
<evidence type="ECO:0000256" key="4">
    <source>
        <dbReference type="ARBA" id="ARBA00022989"/>
    </source>
</evidence>
<evidence type="ECO:0000256" key="7">
    <source>
        <dbReference type="ARBA" id="ARBA00035120"/>
    </source>
</evidence>
<evidence type="ECO:0000256" key="8">
    <source>
        <dbReference type="ARBA" id="ARBA00035585"/>
    </source>
</evidence>
<keyword evidence="4 10" id="KW-1133">Transmembrane helix</keyword>
<dbReference type="HAMAP" id="MF_00454">
    <property type="entry name" value="FluC"/>
    <property type="match status" value="1"/>
</dbReference>
<keyword evidence="10" id="KW-0406">Ion transport</keyword>
<comment type="activity regulation">
    <text evidence="10">Na(+) is not transported, but it plays an essential structural role and its presence is essential for fluoride channel function.</text>
</comment>
<sequence length="140" mass="13498">MNGTALLLVVLGGIVGAPARFLVDGAITSRLRRRASPAAQGPSAVVPPGTLVVNLLGAFVLGVLAGLAPPGASTSQGPLWLVAGATGFCGSFTTFSSAVLEAVRLAQAGRWGAAATTTAAHLIGSLAALAAGLTAGLALG</sequence>
<evidence type="ECO:0000256" key="2">
    <source>
        <dbReference type="ARBA" id="ARBA00022475"/>
    </source>
</evidence>
<dbReference type="Proteomes" id="UP000245469">
    <property type="component" value="Unassembled WGS sequence"/>
</dbReference>
<keyword evidence="3 10" id="KW-0812">Transmembrane</keyword>
<keyword evidence="5 10" id="KW-0472">Membrane</keyword>
<feature type="binding site" evidence="10">
    <location>
        <position position="93"/>
    </location>
    <ligand>
        <name>Na(+)</name>
        <dbReference type="ChEBI" id="CHEBI:29101"/>
        <note>structural</note>
    </ligand>
</feature>
<reference evidence="11 12" key="1">
    <citation type="submission" date="2018-03" db="EMBL/GenBank/DDBJ databases">
        <title>Genomic Encyclopedia of Archaeal and Bacterial Type Strains, Phase II (KMG-II): from individual species to whole genera.</title>
        <authorList>
            <person name="Goeker M."/>
        </authorList>
    </citation>
    <scope>NUCLEOTIDE SEQUENCE [LARGE SCALE GENOMIC DNA]</scope>
    <source>
        <strain evidence="11 12">DSM 44889</strain>
    </source>
</reference>
<dbReference type="GO" id="GO:0005886">
    <property type="term" value="C:plasma membrane"/>
    <property type="evidence" value="ECO:0007669"/>
    <property type="project" value="UniProtKB-SubCell"/>
</dbReference>
<protein>
    <recommendedName>
        <fullName evidence="10">Fluoride-specific ion channel FluC</fullName>
    </recommendedName>
</protein>
<feature type="transmembrane region" description="Helical" evidence="10">
    <location>
        <begin position="49"/>
        <end position="67"/>
    </location>
</feature>
<dbReference type="PANTHER" id="PTHR28259">
    <property type="entry name" value="FLUORIDE EXPORT PROTEIN 1-RELATED"/>
    <property type="match status" value="1"/>
</dbReference>
<dbReference type="GO" id="GO:0062054">
    <property type="term" value="F:fluoride channel activity"/>
    <property type="evidence" value="ECO:0007669"/>
    <property type="project" value="UniProtKB-UniRule"/>
</dbReference>
<comment type="function">
    <text evidence="9 10">Fluoride-specific ion channel. Important for reducing fluoride concentration in the cell, thus reducing its toxicity.</text>
</comment>
<keyword evidence="12" id="KW-1185">Reference proteome</keyword>
<comment type="catalytic activity">
    <reaction evidence="8">
        <text>fluoride(in) = fluoride(out)</text>
        <dbReference type="Rhea" id="RHEA:76159"/>
        <dbReference type="ChEBI" id="CHEBI:17051"/>
    </reaction>
    <physiologicalReaction direction="left-to-right" evidence="8">
        <dbReference type="Rhea" id="RHEA:76160"/>
    </physiologicalReaction>
</comment>